<organism evidence="2 3">
    <name type="scientific">Winogradskyella maritima</name>
    <dbReference type="NCBI Taxonomy" id="1517766"/>
    <lineage>
        <taxon>Bacteria</taxon>
        <taxon>Pseudomonadati</taxon>
        <taxon>Bacteroidota</taxon>
        <taxon>Flavobacteriia</taxon>
        <taxon>Flavobacteriales</taxon>
        <taxon>Flavobacteriaceae</taxon>
        <taxon>Winogradskyella</taxon>
    </lineage>
</organism>
<dbReference type="RefSeq" id="WP_386098325.1">
    <property type="nucleotide sequence ID" value="NZ_JBHSAT010000004.1"/>
</dbReference>
<proteinExistence type="predicted"/>
<keyword evidence="3" id="KW-1185">Reference proteome</keyword>
<dbReference type="SUPFAM" id="SSF49464">
    <property type="entry name" value="Carboxypeptidase regulatory domain-like"/>
    <property type="match status" value="1"/>
</dbReference>
<gene>
    <name evidence="2" type="ORF">ACFOSX_06825</name>
</gene>
<evidence type="ECO:0000256" key="1">
    <source>
        <dbReference type="SAM" id="SignalP"/>
    </source>
</evidence>
<sequence length="260" mass="29593">MAKTKFLFFFFGCFVLSLNAQQKINGQVIASEDVDRIHVLNKTFSKYTVTDERGFFEIEARLQDTLSISGIKYKPVEVVITQDILSGGLLQIQLAENINELDEVTVGKVLSGNLESDIANSDAKRDIDFYDLGIPGYTGKRKTQVEARLHDADHGTMLTPTSVNINKLLNAISGRTKRLKMQVALEYREKCMQRYKSEFSKSLFDNETLDETLQDNYFNSLTDDPDFEALCKQNDDLKSVEFLLRKLKAYKANLNSEEKN</sequence>
<dbReference type="InterPro" id="IPR008969">
    <property type="entry name" value="CarboxyPept-like_regulatory"/>
</dbReference>
<dbReference type="Pfam" id="PF13715">
    <property type="entry name" value="CarbopepD_reg_2"/>
    <property type="match status" value="1"/>
</dbReference>
<feature type="signal peptide" evidence="1">
    <location>
        <begin position="1"/>
        <end position="20"/>
    </location>
</feature>
<dbReference type="Proteomes" id="UP001595812">
    <property type="component" value="Unassembled WGS sequence"/>
</dbReference>
<comment type="caution">
    <text evidence="2">The sequence shown here is derived from an EMBL/GenBank/DDBJ whole genome shotgun (WGS) entry which is preliminary data.</text>
</comment>
<dbReference type="EMBL" id="JBHSAT010000004">
    <property type="protein sequence ID" value="MFC3876943.1"/>
    <property type="molecule type" value="Genomic_DNA"/>
</dbReference>
<feature type="chain" id="PRO_5045573468" evidence="1">
    <location>
        <begin position="21"/>
        <end position="260"/>
    </location>
</feature>
<accession>A0ABV8AFV7</accession>
<evidence type="ECO:0000313" key="2">
    <source>
        <dbReference type="EMBL" id="MFC3876943.1"/>
    </source>
</evidence>
<protein>
    <submittedName>
        <fullName evidence="2">Carboxypeptidase-like regulatory domain-containing protein</fullName>
    </submittedName>
</protein>
<evidence type="ECO:0000313" key="3">
    <source>
        <dbReference type="Proteomes" id="UP001595812"/>
    </source>
</evidence>
<keyword evidence="1" id="KW-0732">Signal</keyword>
<reference evidence="3" key="1">
    <citation type="journal article" date="2019" name="Int. J. Syst. Evol. Microbiol.">
        <title>The Global Catalogue of Microorganisms (GCM) 10K type strain sequencing project: providing services to taxonomists for standard genome sequencing and annotation.</title>
        <authorList>
            <consortium name="The Broad Institute Genomics Platform"/>
            <consortium name="The Broad Institute Genome Sequencing Center for Infectious Disease"/>
            <person name="Wu L."/>
            <person name="Ma J."/>
        </authorList>
    </citation>
    <scope>NUCLEOTIDE SEQUENCE [LARGE SCALE GENOMIC DNA]</scope>
    <source>
        <strain evidence="3">CECT 8979</strain>
    </source>
</reference>
<name>A0ABV8AFV7_9FLAO</name>